<accession>A0ABW8Q1V9</accession>
<sequence>MLYDSSKLLAYFYKFMFSAETLDRLLKVIPHNELYSSPIEGLVIRHADRPFCYEGVIQEPSICIVLSGEREIQLGEQCYRFDSQHFMFCPVNVPMRGEIKHAEPQNPFVVMSMKIDVQAVGMILLANLSLAADAKQSDEGFAQWQLDESLKNAVERLLFLHENPKDIAFLAPLIQQEIYYRLLTGEQGGKLKAMVSLGSHTQKIAQATHYLQQHFSETISVETLANLSGMSLSGFHSHFKKITSLSPLQYQKSLRLMEAKRLISQEDFAVTDAAYQVGYESPSQFSREYKRYFGHAPKGTRQIKAEQ</sequence>
<feature type="domain" description="HTH araC/xylS-type" evidence="4">
    <location>
        <begin position="205"/>
        <end position="303"/>
    </location>
</feature>
<keyword evidence="3" id="KW-0804">Transcription</keyword>
<evidence type="ECO:0000256" key="2">
    <source>
        <dbReference type="ARBA" id="ARBA00023125"/>
    </source>
</evidence>
<comment type="caution">
    <text evidence="5">The sequence shown here is derived from an EMBL/GenBank/DDBJ whole genome shotgun (WGS) entry which is preliminary data.</text>
</comment>
<keyword evidence="2" id="KW-0238">DNA-binding</keyword>
<dbReference type="Pfam" id="PF12833">
    <property type="entry name" value="HTH_18"/>
    <property type="match status" value="1"/>
</dbReference>
<evidence type="ECO:0000256" key="1">
    <source>
        <dbReference type="ARBA" id="ARBA00023015"/>
    </source>
</evidence>
<dbReference type="RefSeq" id="WP_377080683.1">
    <property type="nucleotide sequence ID" value="NZ_JBJGEB010000002.1"/>
</dbReference>
<dbReference type="InterPro" id="IPR020449">
    <property type="entry name" value="Tscrpt_reg_AraC-type_HTH"/>
</dbReference>
<evidence type="ECO:0000313" key="6">
    <source>
        <dbReference type="Proteomes" id="UP001621964"/>
    </source>
</evidence>
<evidence type="ECO:0000256" key="3">
    <source>
        <dbReference type="ARBA" id="ARBA00023163"/>
    </source>
</evidence>
<evidence type="ECO:0000259" key="4">
    <source>
        <dbReference type="PROSITE" id="PS01124"/>
    </source>
</evidence>
<dbReference type="Proteomes" id="UP001621964">
    <property type="component" value="Unassembled WGS sequence"/>
</dbReference>
<dbReference type="InterPro" id="IPR018062">
    <property type="entry name" value="HTH_AraC-typ_CS"/>
</dbReference>
<dbReference type="PROSITE" id="PS00041">
    <property type="entry name" value="HTH_ARAC_FAMILY_1"/>
    <property type="match status" value="1"/>
</dbReference>
<evidence type="ECO:0000313" key="5">
    <source>
        <dbReference type="EMBL" id="MFK7641536.1"/>
    </source>
</evidence>
<dbReference type="InterPro" id="IPR009594">
    <property type="entry name" value="Tscrpt_reg_HTH_AraC_N"/>
</dbReference>
<dbReference type="PROSITE" id="PS01124">
    <property type="entry name" value="HTH_ARAC_FAMILY_2"/>
    <property type="match status" value="1"/>
</dbReference>
<dbReference type="Gene3D" id="1.10.10.60">
    <property type="entry name" value="Homeodomain-like"/>
    <property type="match status" value="2"/>
</dbReference>
<protein>
    <submittedName>
        <fullName evidence="5">AraC family transcriptional regulator N-terminal domain-containing protein</fullName>
    </submittedName>
</protein>
<name>A0ABW8Q1V9_9NEIS</name>
<dbReference type="SUPFAM" id="SSF46689">
    <property type="entry name" value="Homeodomain-like"/>
    <property type="match status" value="2"/>
</dbReference>
<dbReference type="InterPro" id="IPR009057">
    <property type="entry name" value="Homeodomain-like_sf"/>
</dbReference>
<dbReference type="SMART" id="SM00342">
    <property type="entry name" value="HTH_ARAC"/>
    <property type="match status" value="1"/>
</dbReference>
<keyword evidence="1" id="KW-0805">Transcription regulation</keyword>
<organism evidence="5 6">
    <name type="scientific">Neisseria oralis</name>
    <dbReference type="NCBI Taxonomy" id="1107316"/>
    <lineage>
        <taxon>Bacteria</taxon>
        <taxon>Pseudomonadati</taxon>
        <taxon>Pseudomonadota</taxon>
        <taxon>Betaproteobacteria</taxon>
        <taxon>Neisseriales</taxon>
        <taxon>Neisseriaceae</taxon>
        <taxon>Neisseria</taxon>
    </lineage>
</organism>
<dbReference type="PANTHER" id="PTHR43436:SF1">
    <property type="entry name" value="TRANSCRIPTIONAL REGULATORY PROTEIN"/>
    <property type="match status" value="1"/>
</dbReference>
<keyword evidence="6" id="KW-1185">Reference proteome</keyword>
<reference evidence="5 6" key="1">
    <citation type="submission" date="2024-11" db="EMBL/GenBank/DDBJ databases">
        <authorList>
            <person name="Mikucki A.G."/>
            <person name="Kahler C.M."/>
        </authorList>
    </citation>
    <scope>NUCLEOTIDE SEQUENCE [LARGE SCALE GENOMIC DNA]</scope>
    <source>
        <strain evidence="5 6">EXNM717</strain>
    </source>
</reference>
<dbReference type="Pfam" id="PF06719">
    <property type="entry name" value="AraC_N"/>
    <property type="match status" value="1"/>
</dbReference>
<dbReference type="InterPro" id="IPR018060">
    <property type="entry name" value="HTH_AraC"/>
</dbReference>
<proteinExistence type="predicted"/>
<gene>
    <name evidence="5" type="ORF">ACI43T_03365</name>
</gene>
<dbReference type="PANTHER" id="PTHR43436">
    <property type="entry name" value="ARAC-FAMILY TRANSCRIPTIONAL REGULATOR"/>
    <property type="match status" value="1"/>
</dbReference>
<dbReference type="PRINTS" id="PR00032">
    <property type="entry name" value="HTHARAC"/>
</dbReference>
<dbReference type="EMBL" id="JBJGEB010000002">
    <property type="protein sequence ID" value="MFK7641536.1"/>
    <property type="molecule type" value="Genomic_DNA"/>
</dbReference>